<keyword evidence="5" id="KW-0460">Magnesium</keyword>
<dbReference type="PANTHER" id="PTHR12001:SF85">
    <property type="entry name" value="SHORT CHAIN ISOPRENYL DIPHOSPHATE SYNTHASE"/>
    <property type="match status" value="1"/>
</dbReference>
<dbReference type="InterPro" id="IPR000092">
    <property type="entry name" value="Polyprenyl_synt"/>
</dbReference>
<evidence type="ECO:0000256" key="6">
    <source>
        <dbReference type="RuleBase" id="RU004466"/>
    </source>
</evidence>
<dbReference type="Gene3D" id="1.10.600.10">
    <property type="entry name" value="Farnesyl Diphosphate Synthase"/>
    <property type="match status" value="1"/>
</dbReference>
<comment type="caution">
    <text evidence="7">The sequence shown here is derived from an EMBL/GenBank/DDBJ whole genome shotgun (WGS) entry which is preliminary data.</text>
</comment>
<organism evidence="7 8">
    <name type="scientific">Microbacterium awajiense</name>
    <dbReference type="NCBI Taxonomy" id="415214"/>
    <lineage>
        <taxon>Bacteria</taxon>
        <taxon>Bacillati</taxon>
        <taxon>Actinomycetota</taxon>
        <taxon>Actinomycetes</taxon>
        <taxon>Micrococcales</taxon>
        <taxon>Microbacteriaceae</taxon>
        <taxon>Microbacterium</taxon>
    </lineage>
</organism>
<dbReference type="PROSITE" id="PS00723">
    <property type="entry name" value="POLYPRENYL_SYNTHASE_1"/>
    <property type="match status" value="1"/>
</dbReference>
<evidence type="ECO:0000256" key="5">
    <source>
        <dbReference type="ARBA" id="ARBA00022842"/>
    </source>
</evidence>
<sequence>MHASSDPIEAVSQRLDTFFAAMRVDSAPLGAEAELLTDAAIAAVHGGKRLRARFCLAGWHAVAEASGGPGMSAPTDDVIAAAASLEVFHAAALVHDDLIDNSDTRRGKPAAHRALEAAHRGAGFVGDAAAFGRSGAVLLGDLLVAWSDDLLEAGLAEASAAATDGPARAAAARAEYATMRREVTIGQFLDVAEESAFRTEPDDRHAARALRVASLKSARYSVQQPLLIGAALAGADAGQRAALADFGHPVGIAFQLRDDVLGVFGDEAITGKPAGDDLREGKRTVLIAYAREALTPGSRRIVDELVGDPELDGDQIASLQRTIIESGALDRVERLIADETRTAERALTGARLGNRAVGELRDLARAATARSA</sequence>
<dbReference type="PANTHER" id="PTHR12001">
    <property type="entry name" value="GERANYLGERANYL PYROPHOSPHATE SYNTHASE"/>
    <property type="match status" value="1"/>
</dbReference>
<gene>
    <name evidence="7" type="ORF">GCM10022200_02040</name>
</gene>
<keyword evidence="3 6" id="KW-0808">Transferase</keyword>
<dbReference type="EMBL" id="BAAAYU010000001">
    <property type="protein sequence ID" value="GAA3623413.1"/>
    <property type="molecule type" value="Genomic_DNA"/>
</dbReference>
<dbReference type="InterPro" id="IPR033749">
    <property type="entry name" value="Polyprenyl_synt_CS"/>
</dbReference>
<dbReference type="InterPro" id="IPR008949">
    <property type="entry name" value="Isoprenoid_synthase_dom_sf"/>
</dbReference>
<dbReference type="Pfam" id="PF00348">
    <property type="entry name" value="polyprenyl_synt"/>
    <property type="match status" value="1"/>
</dbReference>
<dbReference type="SUPFAM" id="SSF48576">
    <property type="entry name" value="Terpenoid synthases"/>
    <property type="match status" value="1"/>
</dbReference>
<reference evidence="8" key="1">
    <citation type="journal article" date="2019" name="Int. J. Syst. Evol. Microbiol.">
        <title>The Global Catalogue of Microorganisms (GCM) 10K type strain sequencing project: providing services to taxonomists for standard genome sequencing and annotation.</title>
        <authorList>
            <consortium name="The Broad Institute Genomics Platform"/>
            <consortium name="The Broad Institute Genome Sequencing Center for Infectious Disease"/>
            <person name="Wu L."/>
            <person name="Ma J."/>
        </authorList>
    </citation>
    <scope>NUCLEOTIDE SEQUENCE [LARGE SCALE GENOMIC DNA]</scope>
    <source>
        <strain evidence="8">JCM 16544</strain>
    </source>
</reference>
<evidence type="ECO:0000313" key="8">
    <source>
        <dbReference type="Proteomes" id="UP001501697"/>
    </source>
</evidence>
<name>A0ABP7A221_9MICO</name>
<keyword evidence="4" id="KW-0479">Metal-binding</keyword>
<comment type="similarity">
    <text evidence="2 6">Belongs to the FPP/GGPP synthase family.</text>
</comment>
<proteinExistence type="inferred from homology"/>
<evidence type="ECO:0000256" key="2">
    <source>
        <dbReference type="ARBA" id="ARBA00006706"/>
    </source>
</evidence>
<dbReference type="SFLD" id="SFLDS00005">
    <property type="entry name" value="Isoprenoid_Synthase_Type_I"/>
    <property type="match status" value="1"/>
</dbReference>
<comment type="cofactor">
    <cofactor evidence="1">
        <name>Mg(2+)</name>
        <dbReference type="ChEBI" id="CHEBI:18420"/>
    </cofactor>
</comment>
<dbReference type="RefSeq" id="WP_344735976.1">
    <property type="nucleotide sequence ID" value="NZ_BAAAYU010000001.1"/>
</dbReference>
<dbReference type="CDD" id="cd00685">
    <property type="entry name" value="Trans_IPPS_HT"/>
    <property type="match status" value="1"/>
</dbReference>
<dbReference type="PROSITE" id="PS00444">
    <property type="entry name" value="POLYPRENYL_SYNTHASE_2"/>
    <property type="match status" value="1"/>
</dbReference>
<protein>
    <submittedName>
        <fullName evidence="7">Polyprenyl synthetase family protein</fullName>
    </submittedName>
</protein>
<dbReference type="Proteomes" id="UP001501697">
    <property type="component" value="Unassembled WGS sequence"/>
</dbReference>
<evidence type="ECO:0000256" key="4">
    <source>
        <dbReference type="ARBA" id="ARBA00022723"/>
    </source>
</evidence>
<evidence type="ECO:0000313" key="7">
    <source>
        <dbReference type="EMBL" id="GAA3623413.1"/>
    </source>
</evidence>
<evidence type="ECO:0000256" key="3">
    <source>
        <dbReference type="ARBA" id="ARBA00022679"/>
    </source>
</evidence>
<evidence type="ECO:0000256" key="1">
    <source>
        <dbReference type="ARBA" id="ARBA00001946"/>
    </source>
</evidence>
<keyword evidence="8" id="KW-1185">Reference proteome</keyword>
<accession>A0ABP7A221</accession>